<feature type="compositionally biased region" description="Low complexity" evidence="1">
    <location>
        <begin position="835"/>
        <end position="853"/>
    </location>
</feature>
<dbReference type="InterPro" id="IPR005330">
    <property type="entry name" value="MHYT_dom"/>
</dbReference>
<gene>
    <name evidence="4" type="ORF">B0T15DRAFT_257838</name>
</gene>
<keyword evidence="2" id="KW-0472">Membrane</keyword>
<sequence length="942" mass="102337">METAHNGRDSVQYLGRVVPFTIDPGLLVLSYAVSLVGAAATLELIHRRTSRRGYYNNLLLLGAAISMGGVAIWSMHYIGNRATTLLEGEPELHVVYSPRVTVASFFLPIFVLLVAFFVVTGASGNDGRVSWWRVCASGALSGGAICGMHYLGNASVSNYHCDYRTSSVVGSVIISVVASTAALALFFVFRSAWANSWWKRSGCAVVLAGAVSGMHWCAVMGTSWTLIHLTSNNDFNSRNKTVIVTACLSLSACLVMAGLAIYSARVRKGYADRARTITLASAVFDEHGRIMVTPDGFLPSEVVTSTFLQKNQNEVFSTAHPLFQWLFQASRSWPSLSPLLDKMNHHLASLPHHGRNVRTGIELVNKEGLIIDNYDTIFCELFCLAASALAQQTNEGLLEAGILWDEILSTGGHPTAGSISNASASSRSRDSVVQDADDLAEKGSAPNNHDGNTSTSNHGHLMFLVRRVDSTHADQLAASGYCFADRDQVAPLIRSKMRIRTAKFGEKLHHMEGYARGTMLDPGVHVGLFAVRTKVHQTGFDVLVRSQARNLLPSVELPLDRLEPSHAEFLQRLDGMTLGALIQQLEHDVHAVSPRDANFAGLFRDAIRKLRESIQNPIFDGAKLAGFSQLPCTPPNNTTRPSTCALIAFTIIIPIHLRVHTSNTPAYEFIPLSFLKTQQLVYKNSPHSAAFARIVHRNMSPILDSAVYDSTGPSSSTNQAGKPLSMPSPLHFLRSGRLASRSRPPNQHRTAPAKLVSPSREHMALTPSNSSLASLPLYSAHGHRETEHTKGPSKSAEFTADRPRPVKMSSFGGIMISQEVTVDVQETGNIPMIPTDSNNTSNNEDNNNNNNNNISAPELVAVQAPPPAHQPYSAASKQRGVLLMQDVADAGNQMVPQFDRAIELREVSPLLGLGMSKVEVKKEDGDDAAATWVDALFARCLH</sequence>
<evidence type="ECO:0000256" key="1">
    <source>
        <dbReference type="SAM" id="MobiDB-lite"/>
    </source>
</evidence>
<organism evidence="4 5">
    <name type="scientific">Chaetomium strumarium</name>
    <dbReference type="NCBI Taxonomy" id="1170767"/>
    <lineage>
        <taxon>Eukaryota</taxon>
        <taxon>Fungi</taxon>
        <taxon>Dikarya</taxon>
        <taxon>Ascomycota</taxon>
        <taxon>Pezizomycotina</taxon>
        <taxon>Sordariomycetes</taxon>
        <taxon>Sordariomycetidae</taxon>
        <taxon>Sordariales</taxon>
        <taxon>Chaetomiaceae</taxon>
        <taxon>Chaetomium</taxon>
    </lineage>
</organism>
<feature type="transmembrane region" description="Helical" evidence="2">
    <location>
        <begin position="172"/>
        <end position="193"/>
    </location>
</feature>
<evidence type="ECO:0000313" key="5">
    <source>
        <dbReference type="Proteomes" id="UP001273166"/>
    </source>
</evidence>
<dbReference type="Pfam" id="PF03707">
    <property type="entry name" value="MHYT"/>
    <property type="match status" value="2"/>
</dbReference>
<feature type="region of interest" description="Disordered" evidence="1">
    <location>
        <begin position="833"/>
        <end position="854"/>
    </location>
</feature>
<dbReference type="PANTHER" id="PTHR35152:SF1">
    <property type="entry name" value="DOMAIN SIGNALLING PROTEIN, PUTATIVE (AFU_ORTHOLOGUE AFUA_5G11310)-RELATED"/>
    <property type="match status" value="1"/>
</dbReference>
<accession>A0AAJ0GMS3</accession>
<proteinExistence type="predicted"/>
<feature type="transmembrane region" description="Helical" evidence="2">
    <location>
        <begin position="205"/>
        <end position="227"/>
    </location>
</feature>
<keyword evidence="5" id="KW-1185">Reference proteome</keyword>
<dbReference type="RefSeq" id="XP_062718628.1">
    <property type="nucleotide sequence ID" value="XM_062863273.1"/>
</dbReference>
<keyword evidence="2" id="KW-1133">Transmembrane helix</keyword>
<dbReference type="PROSITE" id="PS50924">
    <property type="entry name" value="MHYT"/>
    <property type="match status" value="1"/>
</dbReference>
<dbReference type="GeneID" id="87882102"/>
<evidence type="ECO:0000313" key="4">
    <source>
        <dbReference type="EMBL" id="KAK3302848.1"/>
    </source>
</evidence>
<feature type="transmembrane region" description="Helical" evidence="2">
    <location>
        <begin position="26"/>
        <end position="46"/>
    </location>
</feature>
<dbReference type="EMBL" id="JAUDZG010000006">
    <property type="protein sequence ID" value="KAK3302848.1"/>
    <property type="molecule type" value="Genomic_DNA"/>
</dbReference>
<feature type="transmembrane region" description="Helical" evidence="2">
    <location>
        <begin position="131"/>
        <end position="152"/>
    </location>
</feature>
<dbReference type="Proteomes" id="UP001273166">
    <property type="component" value="Unassembled WGS sequence"/>
</dbReference>
<reference evidence="4" key="2">
    <citation type="submission" date="2023-06" db="EMBL/GenBank/DDBJ databases">
        <authorList>
            <consortium name="Lawrence Berkeley National Laboratory"/>
            <person name="Mondo S.J."/>
            <person name="Hensen N."/>
            <person name="Bonometti L."/>
            <person name="Westerberg I."/>
            <person name="Brannstrom I.O."/>
            <person name="Guillou S."/>
            <person name="Cros-Aarteil S."/>
            <person name="Calhoun S."/>
            <person name="Haridas S."/>
            <person name="Kuo A."/>
            <person name="Pangilinan J."/>
            <person name="Riley R."/>
            <person name="Labutti K."/>
            <person name="Andreopoulos B."/>
            <person name="Lipzen A."/>
            <person name="Chen C."/>
            <person name="Yanf M."/>
            <person name="Daum C."/>
            <person name="Ng V."/>
            <person name="Clum A."/>
            <person name="Steindorff A."/>
            <person name="Ohm R."/>
            <person name="Martin F."/>
            <person name="Silar P."/>
            <person name="Natvig D."/>
            <person name="Lalanne C."/>
            <person name="Gautier V."/>
            <person name="Ament-Velasquez S.L."/>
            <person name="Kruys A."/>
            <person name="Hutchinson M.I."/>
            <person name="Powell A.J."/>
            <person name="Barry K."/>
            <person name="Miller A.N."/>
            <person name="Grigoriev I.V."/>
            <person name="Debuchy R."/>
            <person name="Gladieux P."/>
            <person name="Thoren M.H."/>
            <person name="Johannesson H."/>
        </authorList>
    </citation>
    <scope>NUCLEOTIDE SEQUENCE</scope>
    <source>
        <strain evidence="4">CBS 333.67</strain>
    </source>
</reference>
<feature type="compositionally biased region" description="Polar residues" evidence="1">
    <location>
        <begin position="711"/>
        <end position="720"/>
    </location>
</feature>
<reference evidence="4" key="1">
    <citation type="journal article" date="2023" name="Mol. Phylogenet. Evol.">
        <title>Genome-scale phylogeny and comparative genomics of the fungal order Sordariales.</title>
        <authorList>
            <person name="Hensen N."/>
            <person name="Bonometti L."/>
            <person name="Westerberg I."/>
            <person name="Brannstrom I.O."/>
            <person name="Guillou S."/>
            <person name="Cros-Aarteil S."/>
            <person name="Calhoun S."/>
            <person name="Haridas S."/>
            <person name="Kuo A."/>
            <person name="Mondo S."/>
            <person name="Pangilinan J."/>
            <person name="Riley R."/>
            <person name="LaButti K."/>
            <person name="Andreopoulos B."/>
            <person name="Lipzen A."/>
            <person name="Chen C."/>
            <person name="Yan M."/>
            <person name="Daum C."/>
            <person name="Ng V."/>
            <person name="Clum A."/>
            <person name="Steindorff A."/>
            <person name="Ohm R.A."/>
            <person name="Martin F."/>
            <person name="Silar P."/>
            <person name="Natvig D.O."/>
            <person name="Lalanne C."/>
            <person name="Gautier V."/>
            <person name="Ament-Velasquez S.L."/>
            <person name="Kruys A."/>
            <person name="Hutchinson M.I."/>
            <person name="Powell A.J."/>
            <person name="Barry K."/>
            <person name="Miller A.N."/>
            <person name="Grigoriev I.V."/>
            <person name="Debuchy R."/>
            <person name="Gladieux P."/>
            <person name="Hiltunen Thoren M."/>
            <person name="Johannesson H."/>
        </authorList>
    </citation>
    <scope>NUCLEOTIDE SEQUENCE</scope>
    <source>
        <strain evidence="4">CBS 333.67</strain>
    </source>
</reference>
<feature type="compositionally biased region" description="Polar residues" evidence="1">
    <location>
        <begin position="445"/>
        <end position="456"/>
    </location>
</feature>
<feature type="region of interest" description="Disordered" evidence="1">
    <location>
        <begin position="415"/>
        <end position="456"/>
    </location>
</feature>
<feature type="region of interest" description="Disordered" evidence="1">
    <location>
        <begin position="706"/>
        <end position="805"/>
    </location>
</feature>
<name>A0AAJ0GMS3_9PEZI</name>
<feature type="transmembrane region" description="Helical" evidence="2">
    <location>
        <begin position="99"/>
        <end position="119"/>
    </location>
</feature>
<feature type="transmembrane region" description="Helical" evidence="2">
    <location>
        <begin position="58"/>
        <end position="79"/>
    </location>
</feature>
<feature type="compositionally biased region" description="Low complexity" evidence="1">
    <location>
        <begin position="416"/>
        <end position="426"/>
    </location>
</feature>
<protein>
    <recommendedName>
        <fullName evidence="3">MHYT domain-containing protein</fullName>
    </recommendedName>
</protein>
<feature type="domain" description="MHYT" evidence="3">
    <location>
        <begin position="22"/>
        <end position="225"/>
    </location>
</feature>
<comment type="caution">
    <text evidence="4">The sequence shown here is derived from an EMBL/GenBank/DDBJ whole genome shotgun (WGS) entry which is preliminary data.</text>
</comment>
<evidence type="ECO:0000256" key="2">
    <source>
        <dbReference type="SAM" id="Phobius"/>
    </source>
</evidence>
<dbReference type="PANTHER" id="PTHR35152">
    <property type="entry name" value="DOMAIN SIGNALLING PROTEIN, PUTATIVE (AFU_ORTHOLOGUE AFUA_5G11310)-RELATED"/>
    <property type="match status" value="1"/>
</dbReference>
<dbReference type="AlphaFoldDB" id="A0AAJ0GMS3"/>
<evidence type="ECO:0000259" key="3">
    <source>
        <dbReference type="PROSITE" id="PS50924"/>
    </source>
</evidence>
<feature type="transmembrane region" description="Helical" evidence="2">
    <location>
        <begin position="242"/>
        <end position="264"/>
    </location>
</feature>
<keyword evidence="2" id="KW-0812">Transmembrane</keyword>